<keyword evidence="3" id="KW-1185">Reference proteome</keyword>
<feature type="region of interest" description="Disordered" evidence="1">
    <location>
        <begin position="1"/>
        <end position="84"/>
    </location>
</feature>
<organism evidence="2 3">
    <name type="scientific">Prorocentrum cordatum</name>
    <dbReference type="NCBI Taxonomy" id="2364126"/>
    <lineage>
        <taxon>Eukaryota</taxon>
        <taxon>Sar</taxon>
        <taxon>Alveolata</taxon>
        <taxon>Dinophyceae</taxon>
        <taxon>Prorocentrales</taxon>
        <taxon>Prorocentraceae</taxon>
        <taxon>Prorocentrum</taxon>
    </lineage>
</organism>
<evidence type="ECO:0000313" key="3">
    <source>
        <dbReference type="Proteomes" id="UP001189429"/>
    </source>
</evidence>
<evidence type="ECO:0000313" key="2">
    <source>
        <dbReference type="EMBL" id="CAK0863249.1"/>
    </source>
</evidence>
<name>A0ABN9UTD2_9DINO</name>
<comment type="caution">
    <text evidence="2">The sequence shown here is derived from an EMBL/GenBank/DDBJ whole genome shotgun (WGS) entry which is preliminary data.</text>
</comment>
<accession>A0ABN9UTD2</accession>
<feature type="compositionally biased region" description="Basic residues" evidence="1">
    <location>
        <begin position="1"/>
        <end position="10"/>
    </location>
</feature>
<reference evidence="2" key="1">
    <citation type="submission" date="2023-10" db="EMBL/GenBank/DDBJ databases">
        <authorList>
            <person name="Chen Y."/>
            <person name="Shah S."/>
            <person name="Dougan E. K."/>
            <person name="Thang M."/>
            <person name="Chan C."/>
        </authorList>
    </citation>
    <scope>NUCLEOTIDE SEQUENCE [LARGE SCALE GENOMIC DNA]</scope>
</reference>
<dbReference type="Proteomes" id="UP001189429">
    <property type="component" value="Unassembled WGS sequence"/>
</dbReference>
<protein>
    <submittedName>
        <fullName evidence="2">Uncharacterized protein</fullName>
    </submittedName>
</protein>
<evidence type="ECO:0000256" key="1">
    <source>
        <dbReference type="SAM" id="MobiDB-lite"/>
    </source>
</evidence>
<dbReference type="EMBL" id="CAUYUJ010016241">
    <property type="protein sequence ID" value="CAK0863249.1"/>
    <property type="molecule type" value="Genomic_DNA"/>
</dbReference>
<sequence length="84" mass="9059">ATRQGLRPRRPVGDREPGTTVAAGAQRGHKAERAAGQARRRPGDRARATWARTARLAPEKPGPPRAPARRARSAPAAVATRRLR</sequence>
<feature type="non-terminal residue" evidence="2">
    <location>
        <position position="84"/>
    </location>
</feature>
<gene>
    <name evidence="2" type="ORF">PCOR1329_LOCUS51445</name>
</gene>
<feature type="non-terminal residue" evidence="2">
    <location>
        <position position="1"/>
    </location>
</feature>
<feature type="compositionally biased region" description="Low complexity" evidence="1">
    <location>
        <begin position="73"/>
        <end position="84"/>
    </location>
</feature>
<proteinExistence type="predicted"/>